<evidence type="ECO:0000256" key="5">
    <source>
        <dbReference type="ARBA" id="ARBA00022801"/>
    </source>
</evidence>
<dbReference type="InterPro" id="IPR033124">
    <property type="entry name" value="Ser_caboxypep_his_AS"/>
</dbReference>
<dbReference type="PROSITE" id="PS00560">
    <property type="entry name" value="CARBOXYPEPT_SER_HIS"/>
    <property type="match status" value="1"/>
</dbReference>
<evidence type="ECO:0000256" key="6">
    <source>
        <dbReference type="ARBA" id="ARBA00023180"/>
    </source>
</evidence>
<evidence type="ECO:0000259" key="10">
    <source>
        <dbReference type="PROSITE" id="PS50089"/>
    </source>
</evidence>
<feature type="region of interest" description="Disordered" evidence="9">
    <location>
        <begin position="41"/>
        <end position="68"/>
    </location>
</feature>
<evidence type="ECO:0000259" key="11">
    <source>
        <dbReference type="PROSITE" id="PS50966"/>
    </source>
</evidence>
<dbReference type="Gene3D" id="3.30.40.10">
    <property type="entry name" value="Zinc/RING finger domain, C3HC4 (zinc finger)"/>
    <property type="match status" value="1"/>
</dbReference>
<feature type="domain" description="SWIM-type" evidence="11">
    <location>
        <begin position="1857"/>
        <end position="1889"/>
    </location>
</feature>
<dbReference type="KEGG" id="clup:CLUP02_14564"/>
<dbReference type="CDD" id="cd16494">
    <property type="entry name" value="RING-CH-C4HC3_ZSWM2"/>
    <property type="match status" value="1"/>
</dbReference>
<reference evidence="12" key="1">
    <citation type="journal article" date="2021" name="Mol. Plant Microbe Interact.">
        <title>Complete Genome Sequence of the Plant-Pathogenic Fungus Colletotrichum lupini.</title>
        <authorList>
            <person name="Baroncelli R."/>
            <person name="Pensec F."/>
            <person name="Da Lio D."/>
            <person name="Boufleur T."/>
            <person name="Vicente I."/>
            <person name="Sarrocco S."/>
            <person name="Picot A."/>
            <person name="Baraldi E."/>
            <person name="Sukno S."/>
            <person name="Thon M."/>
            <person name="Le Floch G."/>
        </authorList>
    </citation>
    <scope>NUCLEOTIDE SEQUENCE</scope>
    <source>
        <strain evidence="12">IMI 504893</strain>
    </source>
</reference>
<dbReference type="InterPro" id="IPR001563">
    <property type="entry name" value="Peptidase_S10"/>
</dbReference>
<keyword evidence="6" id="KW-0325">Glycoprotein</keyword>
<name>A0A9Q8T6H2_9PEZI</name>
<dbReference type="Pfam" id="PF13639">
    <property type="entry name" value="zf-RING_2"/>
    <property type="match status" value="1"/>
</dbReference>
<dbReference type="SUPFAM" id="SSF57850">
    <property type="entry name" value="RING/U-box"/>
    <property type="match status" value="1"/>
</dbReference>
<gene>
    <name evidence="12" type="ORF">CLUP02_14564</name>
</gene>
<dbReference type="CDD" id="cd12148">
    <property type="entry name" value="fungal_TF_MHR"/>
    <property type="match status" value="1"/>
</dbReference>
<proteinExistence type="inferred from homology"/>
<evidence type="ECO:0000256" key="7">
    <source>
        <dbReference type="ARBA" id="ARBA00023242"/>
    </source>
</evidence>
<keyword evidence="4" id="KW-0645">Protease</keyword>
<dbReference type="InterPro" id="IPR007527">
    <property type="entry name" value="Znf_SWIM"/>
</dbReference>
<dbReference type="InterPro" id="IPR001841">
    <property type="entry name" value="Znf_RING"/>
</dbReference>
<evidence type="ECO:0000256" key="8">
    <source>
        <dbReference type="PROSITE-ProRule" id="PRU00175"/>
    </source>
</evidence>
<evidence type="ECO:0000256" key="9">
    <source>
        <dbReference type="SAM" id="MobiDB-lite"/>
    </source>
</evidence>
<comment type="similarity">
    <text evidence="2">Belongs to the peptidase S10 family.</text>
</comment>
<feature type="compositionally biased region" description="Polar residues" evidence="9">
    <location>
        <begin position="1732"/>
        <end position="1753"/>
    </location>
</feature>
<feature type="domain" description="RING-type" evidence="10">
    <location>
        <begin position="1933"/>
        <end position="1987"/>
    </location>
</feature>
<dbReference type="InterPro" id="IPR001138">
    <property type="entry name" value="Zn2Cys6_DnaBD"/>
</dbReference>
<dbReference type="GO" id="GO:0004185">
    <property type="term" value="F:serine-type carboxypeptidase activity"/>
    <property type="evidence" value="ECO:0007669"/>
    <property type="project" value="InterPro"/>
</dbReference>
<dbReference type="PRINTS" id="PR00724">
    <property type="entry name" value="CRBOXYPTASEC"/>
</dbReference>
<keyword evidence="3 12" id="KW-0121">Carboxypeptidase</keyword>
<dbReference type="Proteomes" id="UP000830671">
    <property type="component" value="Chromosome 8"/>
</dbReference>
<feature type="region of interest" description="Disordered" evidence="9">
    <location>
        <begin position="1732"/>
        <end position="1815"/>
    </location>
</feature>
<keyword evidence="8" id="KW-0479">Metal-binding</keyword>
<evidence type="ECO:0000256" key="4">
    <source>
        <dbReference type="ARBA" id="ARBA00022670"/>
    </source>
</evidence>
<dbReference type="EMBL" id="CP019480">
    <property type="protein sequence ID" value="UQC89036.1"/>
    <property type="molecule type" value="Genomic_DNA"/>
</dbReference>
<dbReference type="CDD" id="cd00067">
    <property type="entry name" value="GAL4"/>
    <property type="match status" value="1"/>
</dbReference>
<keyword evidence="13" id="KW-1185">Reference proteome</keyword>
<keyword evidence="8" id="KW-0863">Zinc-finger</keyword>
<feature type="compositionally biased region" description="Low complexity" evidence="9">
    <location>
        <begin position="1754"/>
        <end position="1769"/>
    </location>
</feature>
<keyword evidence="5" id="KW-0378">Hydrolase</keyword>
<dbReference type="PANTHER" id="PTHR31001:SF76">
    <property type="entry name" value="ZN(2)-C6 FUNGAL-TYPE DOMAIN-CONTAINING PROTEIN"/>
    <property type="match status" value="1"/>
</dbReference>
<comment type="subcellular location">
    <subcellularLocation>
        <location evidence="1">Nucleus</location>
    </subcellularLocation>
</comment>
<keyword evidence="8" id="KW-0862">Zinc</keyword>
<dbReference type="PROSITE" id="PS50966">
    <property type="entry name" value="ZF_SWIM"/>
    <property type="match status" value="1"/>
</dbReference>
<dbReference type="GO" id="GO:0005634">
    <property type="term" value="C:nucleus"/>
    <property type="evidence" value="ECO:0007669"/>
    <property type="project" value="UniProtKB-SubCell"/>
</dbReference>
<evidence type="ECO:0000313" key="12">
    <source>
        <dbReference type="EMBL" id="UQC89036.1"/>
    </source>
</evidence>
<organism evidence="12 13">
    <name type="scientific">Colletotrichum lupini</name>
    <dbReference type="NCBI Taxonomy" id="145971"/>
    <lineage>
        <taxon>Eukaryota</taxon>
        <taxon>Fungi</taxon>
        <taxon>Dikarya</taxon>
        <taxon>Ascomycota</taxon>
        <taxon>Pezizomycotina</taxon>
        <taxon>Sordariomycetes</taxon>
        <taxon>Hypocreomycetidae</taxon>
        <taxon>Glomerellales</taxon>
        <taxon>Glomerellaceae</taxon>
        <taxon>Colletotrichum</taxon>
        <taxon>Colletotrichum acutatum species complex</taxon>
    </lineage>
</organism>
<dbReference type="InterPro" id="IPR013083">
    <property type="entry name" value="Znf_RING/FYVE/PHD"/>
</dbReference>
<keyword evidence="7" id="KW-0539">Nucleus</keyword>
<dbReference type="GO" id="GO:0000981">
    <property type="term" value="F:DNA-binding transcription factor activity, RNA polymerase II-specific"/>
    <property type="evidence" value="ECO:0007669"/>
    <property type="project" value="InterPro"/>
</dbReference>
<accession>A0A9Q8T6H2</accession>
<dbReference type="PROSITE" id="PS50089">
    <property type="entry name" value="ZF_RING_2"/>
    <property type="match status" value="1"/>
</dbReference>
<protein>
    <submittedName>
        <fullName evidence="12">Serine carboxypeptidase</fullName>
    </submittedName>
</protein>
<dbReference type="Gene3D" id="3.40.50.1820">
    <property type="entry name" value="alpha/beta hydrolase"/>
    <property type="match status" value="1"/>
</dbReference>
<dbReference type="InterPro" id="IPR029058">
    <property type="entry name" value="AB_hydrolase_fold"/>
</dbReference>
<dbReference type="GO" id="GO:0006508">
    <property type="term" value="P:proteolysis"/>
    <property type="evidence" value="ECO:0007669"/>
    <property type="project" value="UniProtKB-KW"/>
</dbReference>
<dbReference type="RefSeq" id="XP_049150637.1">
    <property type="nucleotide sequence ID" value="XM_049293491.1"/>
</dbReference>
<dbReference type="Pfam" id="PF00172">
    <property type="entry name" value="Zn_clus"/>
    <property type="match status" value="1"/>
</dbReference>
<sequence>MASRRHAASVVFLRGTLNAIRRRHLHWNVAIGSWNFVQSQTDSSARTPSDAPTGYPLRLSDSGGTRPTPVSLHSGEFGQSPTWVFKCGSSSDHSERSGTCGNHPLYRHDNMISNGSLVAEEIKPWSLIQLQLRIGTFPQQRCIQSGNLLAIAGVPINPASQPLLLCSSTKPAAEKIQYDCLGGATCTSIKKIMIHWRRVYPSRKSYYEIFVMRNQLSFIAFAAALTPRSLAQFPPAPQGVTPGLCEETEGVKSYAGYIKLPPGTLEDVGQEQDFEINTFFWFFEAKEDPENAPLSIWMNGGPGSSSMPGLFNENGPCYINSDSNSTRPSEWSWNNKVNMLYIDQPVQVGFSYDSLRNVTRNLLGSTQTLNASSPIPAQNATFQTGTLASGGRNTTSFGSRNAAIALWHFSQVWFQEFPGYHPNDDRISIATQSYGGRYGPAFAAYFQEQNEKIANGTWDGTEGEKYILNLDTLLIVNGCIDRQVQWPSYPEMAFNNTYGIQTVNETIYQSMVDAYYAEGGCRDRIDACREISAVYDPDNIGINATVNSVCQDAETYCTENVRDPYLDVSGRDYYDVTQIDPTLFPPPFTAGYLNQPYVQSALGVPLNWTGSSSASSSAFRSIGDYPRPGWIEDIAYLLHSGIKVSLMFGDRDFACNWIGGEQVALAIPWADQENFASAGYEPLQTNATYEGGQVRQYGNFSFIRVYQAGHAVPSYQPESAYQIFNRALFNKDIATGLVDTATNLTYATEGPSDTFGVKNEIPPQYEDFCYVLDPSTCSDQQVEALRNGTGIIKNYIMIEPASQQGVAIGLKARDITTGGEVIEIDTTLLNHDAQKKIAHFLYYQTFILSSRNTKRVSHNKKKGLPISYRKSFCQPSDIFNTLFLHSPQLVSLASTCNLTSHAAKRPQPYAQLRIFGGLILNAEHVSAFVAAPILRVSRFVFYPQPERRSAYPYSPDTVPPPIECTRKKRKCNKEIPCARCSRLGLHCDREVVHLRRNAVRHSAEIGFLETLRNMLQSTDPASARRAADLVAARLEGLRSGSGQRTEITQTANFVESGIGLEDDSGQDEATGSHPRVRSSLTVTALEHMAWGRSYGNCYPHLHCNCHQRRDHTIEASTTGLSPSLGLPDHTVPSLALLPERVTAEILISFHLEHIAWHHNSLHCPTFLQQCTTFWATGVYDQPQWLALYSAVLSSSLLSWQNSWKHRDAYPLTLPACSPQDLFNFMVDTLYKAHFLQHVSIYSIQAIVISTEVAHNLGLSQLNATLFSAAIRIAECLGIHKITKCGLDLQTRDEIWDDTLQREVGRRVWLQMVIQDHFAIPFTDSYSINPSHYSTSFPRNANDADLIDASEDVLTVSTYTRVLGGIAQLMPELADGMGPLRAQKPAREQYAHVLRMDQKMREKVQSIPRFLLQKDELLEGQCAWLGVARQSLAITAAEKIVMIHRPFLFLSFQSDSYIHTRRTCVAAAVTILREHKSIVESGEVSLWTHIAFSITAAIILSFEVICDQSKERDSRQEGYLDAIRDAREHLLGRTTSDILAHRGVVLIDAIFSEVGGIESFSDQTLAARPDAINFEEIAARFKTDWFILDSSTAGLGQFDVAEEHFAMSGNPSEDFDDWFQQIFHSTIFSTHTRDHPPMVSLLVNYELLLSATDYLVMSMRIGRLELGGDFECIACPAILYNMAPSVLVVIEVLPRRRPSGAEVKARGGQEQLLPLRSISPSLLHLRPSFMKTSNLPASDSQPPFTEKCPSSTPITAGSSPPKSATATPSPARKRKADTSDDASLSTPSSRKVKKLKTVGTSTGEKRLRRYRSKPPQSFHEVYHRATTQRFYVLERRRCGTPDAPEEEIELTGSTGNVYTVKIGQTPSCSCPHAMKGNQCKHWLYVRSSSNLFGLCWISLTMASELNEIFDKAPPIDPQADDSKNKNRKPIDGDCPICFCELESNNNETIVWCRAACGQNIHRECFETWAATKRRGSYGSSDVTCPYCRSLWQGDDDMMKKIKKGGKITREGYVNVAEQLGITMATLRGPAFTCTVWPSIPFVVLMIETEDCPMSLFAIDTLVRRPAPRLGGQVRCIIDLVSIRSSSTCLARVHFRISYPELAPSLDLVPEVAAVHNPVDGKHIYHGPQSYVSCQHGHALCSSDCECVAKAMIGHDMKDDRSASVIHSSKSDFRKSWVDNYPTPTAYVTHRRQIRSLLPAIVIFLMRRLLLHTTDSIGSPGNSST</sequence>
<dbReference type="InterPro" id="IPR050613">
    <property type="entry name" value="Sec_Metabolite_Reg"/>
</dbReference>
<evidence type="ECO:0000256" key="2">
    <source>
        <dbReference type="ARBA" id="ARBA00009431"/>
    </source>
</evidence>
<dbReference type="Pfam" id="PF00450">
    <property type="entry name" value="Peptidase_S10"/>
    <property type="match status" value="1"/>
</dbReference>
<dbReference type="GeneID" id="73348501"/>
<dbReference type="PANTHER" id="PTHR31001">
    <property type="entry name" value="UNCHARACTERIZED TRANSCRIPTIONAL REGULATORY PROTEIN"/>
    <property type="match status" value="1"/>
</dbReference>
<evidence type="ECO:0000256" key="1">
    <source>
        <dbReference type="ARBA" id="ARBA00004123"/>
    </source>
</evidence>
<evidence type="ECO:0000313" key="13">
    <source>
        <dbReference type="Proteomes" id="UP000830671"/>
    </source>
</evidence>
<evidence type="ECO:0000256" key="3">
    <source>
        <dbReference type="ARBA" id="ARBA00022645"/>
    </source>
</evidence>
<dbReference type="SUPFAM" id="SSF53474">
    <property type="entry name" value="alpha/beta-Hydrolases"/>
    <property type="match status" value="1"/>
</dbReference>
<dbReference type="GO" id="GO:0008270">
    <property type="term" value="F:zinc ion binding"/>
    <property type="evidence" value="ECO:0007669"/>
    <property type="project" value="UniProtKB-KW"/>
</dbReference>